<dbReference type="InterPro" id="IPR012347">
    <property type="entry name" value="Ferritin-like"/>
</dbReference>
<sequence>MATSKRDTLIVGLRNAYGLEGQALSTMENVHSRLEHYPDLKAAIGQHIEETRRQQQMVEQLLNRFGESPSTLKEATMKLAANIQAMMHSVAGDEVLKNLFTLYSFEHFEQASYRSLIAMAEECGETEVVQTCREILRQEEAAGQKLGGMIESITKAYLQREASGTEAGR</sequence>
<evidence type="ECO:0000313" key="2">
    <source>
        <dbReference type="Proteomes" id="UP001375743"/>
    </source>
</evidence>
<accession>A0ABU8XRC5</accession>
<dbReference type="SUPFAM" id="SSF47240">
    <property type="entry name" value="Ferritin-like"/>
    <property type="match status" value="1"/>
</dbReference>
<dbReference type="InterPro" id="IPR010287">
    <property type="entry name" value="DUF892_YciF-like"/>
</dbReference>
<dbReference type="Proteomes" id="UP001375743">
    <property type="component" value="Unassembled WGS sequence"/>
</dbReference>
<dbReference type="EMBL" id="JBBLZC010000010">
    <property type="protein sequence ID" value="MEK0083752.1"/>
    <property type="molecule type" value="Genomic_DNA"/>
</dbReference>
<dbReference type="Gene3D" id="1.20.1260.10">
    <property type="match status" value="1"/>
</dbReference>
<dbReference type="InterPro" id="IPR009078">
    <property type="entry name" value="Ferritin-like_SF"/>
</dbReference>
<gene>
    <name evidence="1" type="ORF">U1T56_11360</name>
</gene>
<keyword evidence="2" id="KW-1185">Reference proteome</keyword>
<proteinExistence type="predicted"/>
<evidence type="ECO:0000313" key="1">
    <source>
        <dbReference type="EMBL" id="MEK0083752.1"/>
    </source>
</evidence>
<name>A0ABU8XRC5_9PROT</name>
<dbReference type="Pfam" id="PF05974">
    <property type="entry name" value="DUF892"/>
    <property type="match status" value="1"/>
</dbReference>
<dbReference type="RefSeq" id="WP_418159600.1">
    <property type="nucleotide sequence ID" value="NZ_JBBLZC010000010.1"/>
</dbReference>
<protein>
    <submittedName>
        <fullName evidence="1">Ferritin-like domain-containing protein</fullName>
    </submittedName>
</protein>
<comment type="caution">
    <text evidence="1">The sequence shown here is derived from an EMBL/GenBank/DDBJ whole genome shotgun (WGS) entry which is preliminary data.</text>
</comment>
<organism evidence="1 2">
    <name type="scientific">Benzoatithermus flavus</name>
    <dbReference type="NCBI Taxonomy" id="3108223"/>
    <lineage>
        <taxon>Bacteria</taxon>
        <taxon>Pseudomonadati</taxon>
        <taxon>Pseudomonadota</taxon>
        <taxon>Alphaproteobacteria</taxon>
        <taxon>Geminicoccales</taxon>
        <taxon>Geminicoccaceae</taxon>
        <taxon>Benzoatithermus</taxon>
    </lineage>
</organism>
<reference evidence="1 2" key="1">
    <citation type="submission" date="2024-01" db="EMBL/GenBank/DDBJ databases">
        <title>Multi-omics insights into the function and evolution of sodium benzoate biodegradation pathways in Benzoatithermus flavus gen. nov., sp. nov. from hot spring.</title>
        <authorList>
            <person name="Hu C.-J."/>
            <person name="Li W.-J."/>
        </authorList>
    </citation>
    <scope>NUCLEOTIDE SEQUENCE [LARGE SCALE GENOMIC DNA]</scope>
    <source>
        <strain evidence="1 2">SYSU G07066</strain>
    </source>
</reference>